<dbReference type="EMBL" id="KL217731">
    <property type="protein sequence ID" value="KFO98169.1"/>
    <property type="molecule type" value="Genomic_DNA"/>
</dbReference>
<dbReference type="PROSITE" id="PS51808">
    <property type="entry name" value="CHCH"/>
    <property type="match status" value="1"/>
</dbReference>
<dbReference type="GO" id="GO:0045333">
    <property type="term" value="P:cellular respiration"/>
    <property type="evidence" value="ECO:0007669"/>
    <property type="project" value="TreeGrafter"/>
</dbReference>
<protein>
    <submittedName>
        <fullName evidence="2">Coiled-coil-helix-coiled-coil-helix domain-containing protein 5</fullName>
    </submittedName>
</protein>
<dbReference type="STRING" id="9244.A0A091HSL3"/>
<keyword evidence="3" id="KW-1185">Reference proteome</keyword>
<dbReference type="PANTHER" id="PTHR47106:SF1">
    <property type="entry name" value="COILED-COIL-HELIX-COILED-COIL-HELIX DOMAIN-CONTAINING PROTEIN 5"/>
    <property type="match status" value="1"/>
</dbReference>
<organism evidence="2 3">
    <name type="scientific">Calypte anna</name>
    <name type="common">Anna's hummingbird</name>
    <name type="synonym">Archilochus anna</name>
    <dbReference type="NCBI Taxonomy" id="9244"/>
    <lineage>
        <taxon>Eukaryota</taxon>
        <taxon>Metazoa</taxon>
        <taxon>Chordata</taxon>
        <taxon>Craniata</taxon>
        <taxon>Vertebrata</taxon>
        <taxon>Euteleostomi</taxon>
        <taxon>Archelosauria</taxon>
        <taxon>Archosauria</taxon>
        <taxon>Dinosauria</taxon>
        <taxon>Saurischia</taxon>
        <taxon>Theropoda</taxon>
        <taxon>Coelurosauria</taxon>
        <taxon>Aves</taxon>
        <taxon>Neognathae</taxon>
        <taxon>Neoaves</taxon>
        <taxon>Strisores</taxon>
        <taxon>Apodiformes</taxon>
        <taxon>Trochilidae</taxon>
        <taxon>Calypte</taxon>
    </lineage>
</organism>
<dbReference type="InterPro" id="IPR052848">
    <property type="entry name" value="CHCH_domain-containing_protein"/>
</dbReference>
<dbReference type="Gene3D" id="1.10.287.2900">
    <property type="match status" value="2"/>
</dbReference>
<dbReference type="PANTHER" id="PTHR47106">
    <property type="entry name" value="COILED-COIL-HELIX-COILED-COIL-HELIX DOMAIN-CONTAINING PROTEIN 5"/>
    <property type="match status" value="1"/>
</dbReference>
<evidence type="ECO:0000313" key="3">
    <source>
        <dbReference type="Proteomes" id="UP000054308"/>
    </source>
</evidence>
<evidence type="ECO:0000313" key="2">
    <source>
        <dbReference type="EMBL" id="KFO98169.1"/>
    </source>
</evidence>
<dbReference type="InterPro" id="IPR031731">
    <property type="entry name" value="CX9C"/>
</dbReference>
<evidence type="ECO:0000259" key="1">
    <source>
        <dbReference type="Pfam" id="PF16860"/>
    </source>
</evidence>
<sequence length="93" mass="10678">AALDVTSRHCRHQMELYGRCVATNPESWQRQCHHLRLDVTRCAAEHPIVQRIRRECSEPFSAFEQCLKQNPTSVLSCSPQVKAFLLCADQVKL</sequence>
<accession>A0A091HSL3</accession>
<proteinExistence type="predicted"/>
<gene>
    <name evidence="2" type="ORF">N300_02013</name>
</gene>
<feature type="non-terminal residue" evidence="2">
    <location>
        <position position="1"/>
    </location>
</feature>
<name>A0A091HSL3_CALAN</name>
<dbReference type="GO" id="GO:0005758">
    <property type="term" value="C:mitochondrial intermembrane space"/>
    <property type="evidence" value="ECO:0007669"/>
    <property type="project" value="TreeGrafter"/>
</dbReference>
<feature type="non-terminal residue" evidence="2">
    <location>
        <position position="93"/>
    </location>
</feature>
<feature type="domain" description="IMS import disulfide relay-system CHCH-CHCH-like Cx9C" evidence="1">
    <location>
        <begin position="3"/>
        <end position="47"/>
    </location>
</feature>
<reference evidence="2 3" key="1">
    <citation type="submission" date="2014-04" db="EMBL/GenBank/DDBJ databases">
        <title>Genome evolution of avian class.</title>
        <authorList>
            <person name="Zhang G."/>
            <person name="Li C."/>
        </authorList>
    </citation>
    <scope>NUCLEOTIDE SEQUENCE [LARGE SCALE GENOMIC DNA]</scope>
    <source>
        <strain evidence="2">BGI_N300</strain>
    </source>
</reference>
<dbReference type="Pfam" id="PF16860">
    <property type="entry name" value="CX9C"/>
    <property type="match status" value="1"/>
</dbReference>
<dbReference type="Proteomes" id="UP000054308">
    <property type="component" value="Unassembled WGS sequence"/>
</dbReference>
<dbReference type="AlphaFoldDB" id="A0A091HSL3"/>